<accession>A0A4Z0GYU9</accession>
<gene>
    <name evidence="2" type="ORF">E4099_19800</name>
</gene>
<evidence type="ECO:0000259" key="1">
    <source>
        <dbReference type="SMART" id="SM00860"/>
    </source>
</evidence>
<sequence length="432" mass="48468">MDRQKWQPFLQRWSEEWISAHDPQRDSPLDEAVVRAGWLGFAPASAERIAAAEVRLGRALPPSLREFLLVTDGWRDAGCFIYQLAGTAELAWLADTEDADWIEAYDLGDDGLDGEVVDEGAVLRRSLRLSLDGDGAVMLLDPEDVDEHGEWAGYWLASWSGEGPERHASFYELMFDAYAGFHALKQPAGATRDHWESVVDRARDAALAGRIEEPLAEWERASRFGRERADRLRFQLLAMLGDRSTLPLDHVLPDRDGWRGFERDPLFHAELLPLLFAKDPLDGHGGGFALRHLRESAPEPVRSVIDEFEARRREPGFRLSFGNPEFDAAVRDVLASAGADAVPLAAPAPKPVEHDRLEARIIVVPNRPVEVPPLEEEITPPEDIWPRLRDAFRLWRPLSPDHIAPVALLAHPLLARVLTEERGRELLGIPRG</sequence>
<dbReference type="InterPro" id="IPR037883">
    <property type="entry name" value="Knr4/Smi1-like_sf"/>
</dbReference>
<dbReference type="Gene3D" id="3.40.1580.10">
    <property type="entry name" value="SMI1/KNR4-like"/>
    <property type="match status" value="1"/>
</dbReference>
<reference evidence="2 3" key="1">
    <citation type="submission" date="2019-03" db="EMBL/GenBank/DDBJ databases">
        <authorList>
            <person name="Gonzalez-Pimentel J.L."/>
        </authorList>
    </citation>
    <scope>NUCLEOTIDE SEQUENCE [LARGE SCALE GENOMIC DNA]</scope>
    <source>
        <strain evidence="2 3">JCM 31289</strain>
    </source>
</reference>
<protein>
    <submittedName>
        <fullName evidence="2">SMI1/KNR4 family protein</fullName>
    </submittedName>
</protein>
<dbReference type="OrthoDB" id="458118at2"/>
<dbReference type="EMBL" id="SRID01000196">
    <property type="protein sequence ID" value="TGB03247.1"/>
    <property type="molecule type" value="Genomic_DNA"/>
</dbReference>
<dbReference type="Proteomes" id="UP000297948">
    <property type="component" value="Unassembled WGS sequence"/>
</dbReference>
<dbReference type="InterPro" id="IPR018958">
    <property type="entry name" value="Knr4/Smi1-like_dom"/>
</dbReference>
<dbReference type="Pfam" id="PF09346">
    <property type="entry name" value="SMI1_KNR4"/>
    <property type="match status" value="1"/>
</dbReference>
<feature type="domain" description="Knr4/Smi1-like" evidence="1">
    <location>
        <begin position="43"/>
        <end position="176"/>
    </location>
</feature>
<dbReference type="SUPFAM" id="SSF160631">
    <property type="entry name" value="SMI1/KNR4-like"/>
    <property type="match status" value="1"/>
</dbReference>
<evidence type="ECO:0000313" key="2">
    <source>
        <dbReference type="EMBL" id="TGB03247.1"/>
    </source>
</evidence>
<dbReference type="AlphaFoldDB" id="A0A4Z0GYU9"/>
<name>A0A4Z0GYU9_9ACTN</name>
<dbReference type="SMART" id="SM00860">
    <property type="entry name" value="SMI1_KNR4"/>
    <property type="match status" value="1"/>
</dbReference>
<keyword evidence="3" id="KW-1185">Reference proteome</keyword>
<dbReference type="RefSeq" id="WP_135340428.1">
    <property type="nucleotide sequence ID" value="NZ_JBHLTX010000055.1"/>
</dbReference>
<organism evidence="2 3">
    <name type="scientific">Streptomyces palmae</name>
    <dbReference type="NCBI Taxonomy" id="1701085"/>
    <lineage>
        <taxon>Bacteria</taxon>
        <taxon>Bacillati</taxon>
        <taxon>Actinomycetota</taxon>
        <taxon>Actinomycetes</taxon>
        <taxon>Kitasatosporales</taxon>
        <taxon>Streptomycetaceae</taxon>
        <taxon>Streptomyces</taxon>
    </lineage>
</organism>
<evidence type="ECO:0000313" key="3">
    <source>
        <dbReference type="Proteomes" id="UP000297948"/>
    </source>
</evidence>
<comment type="caution">
    <text evidence="2">The sequence shown here is derived from an EMBL/GenBank/DDBJ whole genome shotgun (WGS) entry which is preliminary data.</text>
</comment>
<proteinExistence type="predicted"/>